<reference evidence="9" key="1">
    <citation type="submission" date="2021-01" db="EMBL/GenBank/DDBJ databases">
        <title>Genomic Encyclopedia of Type Strains, Phase IV (KMG-IV): sequencing the most valuable type-strain genomes for metagenomic binning, comparative biology and taxonomic classification.</title>
        <authorList>
            <person name="Goeker M."/>
        </authorList>
    </citation>
    <scope>NUCLEOTIDE SEQUENCE</scope>
    <source>
        <strain evidence="9">DSM 23230</strain>
    </source>
</reference>
<dbReference type="HAMAP" id="MF_00900">
    <property type="entry name" value="GTPase_HflX"/>
    <property type="match status" value="1"/>
</dbReference>
<evidence type="ECO:0000313" key="10">
    <source>
        <dbReference type="Proteomes" id="UP000774000"/>
    </source>
</evidence>
<comment type="similarity">
    <text evidence="6">Belongs to the TRAFAC class OBG-HflX-like GTPase superfamily. HflX GTPase family.</text>
</comment>
<evidence type="ECO:0000256" key="4">
    <source>
        <dbReference type="ARBA" id="ARBA00022842"/>
    </source>
</evidence>
<dbReference type="GO" id="GO:0005525">
    <property type="term" value="F:GTP binding"/>
    <property type="evidence" value="ECO:0007669"/>
    <property type="project" value="UniProtKB-UniRule"/>
</dbReference>
<name>A0A938XU54_9FIRM</name>
<dbReference type="InterPro" id="IPR027417">
    <property type="entry name" value="P-loop_NTPase"/>
</dbReference>
<dbReference type="Pfam" id="PF19275">
    <property type="entry name" value="HflX_C"/>
    <property type="match status" value="1"/>
</dbReference>
<protein>
    <recommendedName>
        <fullName evidence="6">GTPase HflX</fullName>
    </recommendedName>
    <alternativeName>
        <fullName evidence="6">GTP-binding protein HflX</fullName>
    </alternativeName>
</protein>
<keyword evidence="2" id="KW-0479">Metal-binding</keyword>
<feature type="domain" description="Hflx-type G" evidence="8">
    <location>
        <begin position="333"/>
        <end position="498"/>
    </location>
</feature>
<dbReference type="InterPro" id="IPR025121">
    <property type="entry name" value="GTPase_HflX_N"/>
</dbReference>
<evidence type="ECO:0000313" key="9">
    <source>
        <dbReference type="EMBL" id="MBM7557575.1"/>
    </source>
</evidence>
<dbReference type="EMBL" id="JAFBDQ010000014">
    <property type="protein sequence ID" value="MBM7557575.1"/>
    <property type="molecule type" value="Genomic_DNA"/>
</dbReference>
<evidence type="ECO:0000256" key="5">
    <source>
        <dbReference type="ARBA" id="ARBA00023134"/>
    </source>
</evidence>
<evidence type="ECO:0000256" key="2">
    <source>
        <dbReference type="ARBA" id="ARBA00022723"/>
    </source>
</evidence>
<evidence type="ECO:0000259" key="8">
    <source>
        <dbReference type="PROSITE" id="PS51705"/>
    </source>
</evidence>
<evidence type="ECO:0000256" key="7">
    <source>
        <dbReference type="SAM" id="Coils"/>
    </source>
</evidence>
<sequence length="557" mass="63051">MKLDKERLLSKELITAIKSLAEGQINLVVNRKGEIVEVTEGQLTADILSDLRRRESNKRLAGLRILSFNSYLPGIEKIDLLLHYRLDNLTYYDWTADRAQVIFPEVEQGRIIGVDKEKMDLDTLLDYNYLYQVEQLEGQLEEVETVVVSDEEEKAVLVGKNKASLKELARLTTTADVEVLDKIEVRRGNIDPGYYIGRGKLAQVNKTIFAVGANVVIFDDELTPAQHSNLEEILEVKVLDRTQLILDIFASHAHTKEGKLQVELAQLEYLLPRLTGKGEELSRLGGGIGTRGPGETKLEIDRRRIRKRIHRLKEKLVKVRQTREVQRQDRSDPVISLVGYTNAGKSTLLNLLTGAEVEVKDKLFATLDSTLRKIQLPVGRQVVVSDTVGFINKLPHDLVAAFKATLEEIKDSDLLIHVVDSNHDNLEHRMQVVYDVLEDLKVLDKEIITVFNKADLVDDNQLKLLQQQTPNSLAMSALTGAGKDKLLEKMSEFVAHDMVKITAVLPYEEAQWVDKLHQQGQVITEEYKQGEIEIEAKISKKLASKLEDYILKSEPLF</sequence>
<dbReference type="NCBIfam" id="TIGR03156">
    <property type="entry name" value="GTP_HflX"/>
    <property type="match status" value="1"/>
</dbReference>
<comment type="subcellular location">
    <subcellularLocation>
        <location evidence="6">Cytoplasm</location>
    </subcellularLocation>
    <text evidence="6">May associate with membranes.</text>
</comment>
<dbReference type="Gene3D" id="6.10.250.2860">
    <property type="match status" value="1"/>
</dbReference>
<dbReference type="PROSITE" id="PS51705">
    <property type="entry name" value="G_HFLX"/>
    <property type="match status" value="1"/>
</dbReference>
<dbReference type="SUPFAM" id="SSF52540">
    <property type="entry name" value="P-loop containing nucleoside triphosphate hydrolases"/>
    <property type="match status" value="1"/>
</dbReference>
<dbReference type="AlphaFoldDB" id="A0A938XU54"/>
<dbReference type="Pfam" id="PF13167">
    <property type="entry name" value="GTP-bdg_N"/>
    <property type="match status" value="1"/>
</dbReference>
<organism evidence="9 10">
    <name type="scientific">Halanaerobacter jeridensis</name>
    <dbReference type="NCBI Taxonomy" id="706427"/>
    <lineage>
        <taxon>Bacteria</taxon>
        <taxon>Bacillati</taxon>
        <taxon>Bacillota</taxon>
        <taxon>Clostridia</taxon>
        <taxon>Halanaerobiales</taxon>
        <taxon>Halobacteroidaceae</taxon>
        <taxon>Halanaerobacter</taxon>
    </lineage>
</organism>
<dbReference type="Pfam" id="PF01926">
    <property type="entry name" value="MMR_HSR1"/>
    <property type="match status" value="1"/>
</dbReference>
<proteinExistence type="inferred from homology"/>
<dbReference type="GO" id="GO:0005737">
    <property type="term" value="C:cytoplasm"/>
    <property type="evidence" value="ECO:0007669"/>
    <property type="project" value="UniProtKB-SubCell"/>
</dbReference>
<keyword evidence="1 6" id="KW-0963">Cytoplasm</keyword>
<dbReference type="GO" id="GO:0043022">
    <property type="term" value="F:ribosome binding"/>
    <property type="evidence" value="ECO:0007669"/>
    <property type="project" value="TreeGrafter"/>
</dbReference>
<keyword evidence="3 6" id="KW-0547">Nucleotide-binding</keyword>
<keyword evidence="7" id="KW-0175">Coiled coil</keyword>
<dbReference type="Pfam" id="PF16360">
    <property type="entry name" value="GTP-bdg_M"/>
    <property type="match status" value="1"/>
</dbReference>
<dbReference type="InterPro" id="IPR032305">
    <property type="entry name" value="GTP-bd_M"/>
</dbReference>
<dbReference type="RefSeq" id="WP_239551187.1">
    <property type="nucleotide sequence ID" value="NZ_JAFBDQ010000014.1"/>
</dbReference>
<comment type="function">
    <text evidence="6">GTPase that associates with the 50S ribosomal subunit and may have a role during protein synthesis or ribosome biogenesis.</text>
</comment>
<dbReference type="PRINTS" id="PR00326">
    <property type="entry name" value="GTP1OBG"/>
</dbReference>
<accession>A0A938XU54</accession>
<evidence type="ECO:0000256" key="3">
    <source>
        <dbReference type="ARBA" id="ARBA00022741"/>
    </source>
</evidence>
<dbReference type="PANTHER" id="PTHR10229:SF0">
    <property type="entry name" value="GTP-BINDING PROTEIN 6-RELATED"/>
    <property type="match status" value="1"/>
</dbReference>
<dbReference type="InterPro" id="IPR016496">
    <property type="entry name" value="GTPase_HflX"/>
</dbReference>
<evidence type="ECO:0000256" key="1">
    <source>
        <dbReference type="ARBA" id="ARBA00022490"/>
    </source>
</evidence>
<dbReference type="PANTHER" id="PTHR10229">
    <property type="entry name" value="GTP-BINDING PROTEIN HFLX"/>
    <property type="match status" value="1"/>
</dbReference>
<dbReference type="Gene3D" id="3.40.50.300">
    <property type="entry name" value="P-loop containing nucleotide triphosphate hydrolases"/>
    <property type="match status" value="1"/>
</dbReference>
<dbReference type="GO" id="GO:0046872">
    <property type="term" value="F:metal ion binding"/>
    <property type="evidence" value="ECO:0007669"/>
    <property type="project" value="UniProtKB-KW"/>
</dbReference>
<keyword evidence="5 6" id="KW-0342">GTP-binding</keyword>
<dbReference type="InterPro" id="IPR042108">
    <property type="entry name" value="GTPase_HflX_N_sf"/>
</dbReference>
<dbReference type="FunFam" id="3.40.50.11060:FF:000001">
    <property type="entry name" value="GTPase HflX"/>
    <property type="match status" value="1"/>
</dbReference>
<keyword evidence="4" id="KW-0460">Magnesium</keyword>
<dbReference type="Gene3D" id="3.40.50.11060">
    <property type="entry name" value="GTPase HflX, N-terminal domain"/>
    <property type="match status" value="1"/>
</dbReference>
<dbReference type="Proteomes" id="UP000774000">
    <property type="component" value="Unassembled WGS sequence"/>
</dbReference>
<comment type="caution">
    <text evidence="9">The sequence shown here is derived from an EMBL/GenBank/DDBJ whole genome shotgun (WGS) entry which is preliminary data.</text>
</comment>
<comment type="subunit">
    <text evidence="6">Monomer. Associates with the 50S ribosomal subunit.</text>
</comment>
<dbReference type="CDD" id="cd01878">
    <property type="entry name" value="HflX"/>
    <property type="match status" value="1"/>
</dbReference>
<evidence type="ECO:0000256" key="6">
    <source>
        <dbReference type="HAMAP-Rule" id="MF_00900"/>
    </source>
</evidence>
<feature type="coiled-coil region" evidence="7">
    <location>
        <begin position="295"/>
        <end position="329"/>
    </location>
</feature>
<dbReference type="GO" id="GO:0003924">
    <property type="term" value="F:GTPase activity"/>
    <property type="evidence" value="ECO:0007669"/>
    <property type="project" value="UniProtKB-UniRule"/>
</dbReference>
<dbReference type="InterPro" id="IPR045498">
    <property type="entry name" value="HflX_C"/>
</dbReference>
<dbReference type="InterPro" id="IPR006073">
    <property type="entry name" value="GTP-bd"/>
</dbReference>
<keyword evidence="10" id="KW-1185">Reference proteome</keyword>
<gene>
    <name evidence="6" type="primary">hflX</name>
    <name evidence="9" type="ORF">JOC47_002441</name>
</gene>
<dbReference type="InterPro" id="IPR030394">
    <property type="entry name" value="G_HFLX_dom"/>
</dbReference>